<feature type="compositionally biased region" description="Basic residues" evidence="1">
    <location>
        <begin position="212"/>
        <end position="229"/>
    </location>
</feature>
<organism evidence="2">
    <name type="scientific">uncultured Friedmanniella sp</name>
    <dbReference type="NCBI Taxonomy" id="335381"/>
    <lineage>
        <taxon>Bacteria</taxon>
        <taxon>Bacillati</taxon>
        <taxon>Actinomycetota</taxon>
        <taxon>Actinomycetes</taxon>
        <taxon>Propionibacteriales</taxon>
        <taxon>Nocardioidaceae</taxon>
        <taxon>Friedmanniella</taxon>
        <taxon>environmental samples</taxon>
    </lineage>
</organism>
<feature type="region of interest" description="Disordered" evidence="1">
    <location>
        <begin position="1"/>
        <end position="407"/>
    </location>
</feature>
<dbReference type="GO" id="GO:0004055">
    <property type="term" value="F:argininosuccinate synthase activity"/>
    <property type="evidence" value="ECO:0007669"/>
    <property type="project" value="UniProtKB-EC"/>
</dbReference>
<feature type="compositionally biased region" description="Basic and acidic residues" evidence="1">
    <location>
        <begin position="340"/>
        <end position="358"/>
    </location>
</feature>
<proteinExistence type="predicted"/>
<feature type="compositionally biased region" description="Low complexity" evidence="1">
    <location>
        <begin position="293"/>
        <end position="320"/>
    </location>
</feature>
<feature type="compositionally biased region" description="Basic residues" evidence="1">
    <location>
        <begin position="1"/>
        <end position="21"/>
    </location>
</feature>
<dbReference type="EC" id="6.3.4.5" evidence="2"/>
<feature type="compositionally biased region" description="Basic residues" evidence="1">
    <location>
        <begin position="56"/>
        <end position="73"/>
    </location>
</feature>
<feature type="compositionally biased region" description="Basic residues" evidence="1">
    <location>
        <begin position="29"/>
        <end position="40"/>
    </location>
</feature>
<feature type="compositionally biased region" description="Basic residues" evidence="1">
    <location>
        <begin position="107"/>
        <end position="117"/>
    </location>
</feature>
<feature type="compositionally biased region" description="Low complexity" evidence="1">
    <location>
        <begin position="118"/>
        <end position="127"/>
    </location>
</feature>
<feature type="non-terminal residue" evidence="2">
    <location>
        <position position="407"/>
    </location>
</feature>
<accession>A0A6J4L2L4</accession>
<sequence length="407" mass="44623">ERSHRPRLLRRPRHQRLHRLAGRGDRSGGRGRGRRRRPGRGGHGGDPPARAGLRCGRVRRRRRQGRVRVRVLHARAAGERPVPGPLPAGVGAVAPGDRQAPRPGRAPVRRHHRRARLHGQGQRPGPVRGRHRQPGSRAPGDRARPRLRLDPREGHRLRGGEGAADQPEQEVALLHRPERVGPRRGDRLPGGHLERSGRGRLRLHRRPDGAPRRRRGDRHLPGRRARRDRRPAGVGAPGHPAAEHPGGRPGGRPARHGRGPAGGHQEPRGLRGAGRHRADHGAHGAGERDGRARAGPVQARGRPALGRARVRRAVVLPAEAGARHLHRRGAGGGVGGDPDDAARRPGDGDRAAQRHEPLRLQPRHLRRGRQLRPVAGPRLHRALRDVEQAGRPPRRPVHGTSRRDAGL</sequence>
<feature type="compositionally biased region" description="Low complexity" evidence="1">
    <location>
        <begin position="46"/>
        <end position="55"/>
    </location>
</feature>
<gene>
    <name evidence="2" type="ORF">AVDCRST_MAG48-2620</name>
</gene>
<evidence type="ECO:0000256" key="1">
    <source>
        <dbReference type="SAM" id="MobiDB-lite"/>
    </source>
</evidence>
<feature type="compositionally biased region" description="Basic and acidic residues" evidence="1">
    <location>
        <begin position="279"/>
        <end position="292"/>
    </location>
</feature>
<feature type="non-terminal residue" evidence="2">
    <location>
        <position position="1"/>
    </location>
</feature>
<feature type="compositionally biased region" description="Basic residues" evidence="1">
    <location>
        <begin position="361"/>
        <end position="370"/>
    </location>
</feature>
<feature type="compositionally biased region" description="Basic and acidic residues" evidence="1">
    <location>
        <begin position="139"/>
        <end position="159"/>
    </location>
</feature>
<protein>
    <submittedName>
        <fullName evidence="2">Argininosuccinate synthase</fullName>
        <ecNumber evidence="2">6.3.4.5</ecNumber>
    </submittedName>
</protein>
<dbReference type="AlphaFoldDB" id="A0A6J4L2L4"/>
<feature type="compositionally biased region" description="Basic and acidic residues" evidence="1">
    <location>
        <begin position="173"/>
        <end position="197"/>
    </location>
</feature>
<evidence type="ECO:0000313" key="2">
    <source>
        <dbReference type="EMBL" id="CAA9320607.1"/>
    </source>
</evidence>
<dbReference type="EMBL" id="CADCTS010000373">
    <property type="protein sequence ID" value="CAA9320607.1"/>
    <property type="molecule type" value="Genomic_DNA"/>
</dbReference>
<name>A0A6J4L2L4_9ACTN</name>
<reference evidence="2" key="1">
    <citation type="submission" date="2020-02" db="EMBL/GenBank/DDBJ databases">
        <authorList>
            <person name="Meier V. D."/>
        </authorList>
    </citation>
    <scope>NUCLEOTIDE SEQUENCE</scope>
    <source>
        <strain evidence="2">AVDCRST_MAG48</strain>
    </source>
</reference>
<feature type="compositionally biased region" description="Low complexity" evidence="1">
    <location>
        <begin position="87"/>
        <end position="106"/>
    </location>
</feature>
<keyword evidence="2" id="KW-0436">Ligase</keyword>